<dbReference type="InterPro" id="IPR001789">
    <property type="entry name" value="Sig_transdc_resp-reg_receiver"/>
</dbReference>
<dbReference type="PANTHER" id="PTHR44591:SF14">
    <property type="entry name" value="PROTEIN PILG"/>
    <property type="match status" value="1"/>
</dbReference>
<evidence type="ECO:0000256" key="2">
    <source>
        <dbReference type="ARBA" id="ARBA00023012"/>
    </source>
</evidence>
<protein>
    <recommendedName>
        <fullName evidence="3">Response regulatory domain-containing protein</fullName>
    </recommendedName>
</protein>
<dbReference type="EMBL" id="BARW01005242">
    <property type="protein sequence ID" value="GAI77044.1"/>
    <property type="molecule type" value="Genomic_DNA"/>
</dbReference>
<dbReference type="PROSITE" id="PS50110">
    <property type="entry name" value="RESPONSE_REGULATORY"/>
    <property type="match status" value="1"/>
</dbReference>
<sequence>MEKKVLLVDDEVDFVKVNKVTLEKKGYKVVAAYDGTEALQKALQEKPDIIILDVMLKKKTEGFDVSRELREHKETRDTPIILLTAIKENMDIEGEIEPDKEWLPVTEFLEKPVSPDELVEKI</sequence>
<dbReference type="InterPro" id="IPR050595">
    <property type="entry name" value="Bact_response_regulator"/>
</dbReference>
<dbReference type="SUPFAM" id="SSF52172">
    <property type="entry name" value="CheY-like"/>
    <property type="match status" value="1"/>
</dbReference>
<evidence type="ECO:0000259" key="3">
    <source>
        <dbReference type="PROSITE" id="PS50110"/>
    </source>
</evidence>
<keyword evidence="2" id="KW-0902">Two-component regulatory system</keyword>
<dbReference type="CDD" id="cd17574">
    <property type="entry name" value="REC_OmpR"/>
    <property type="match status" value="1"/>
</dbReference>
<dbReference type="PANTHER" id="PTHR44591">
    <property type="entry name" value="STRESS RESPONSE REGULATOR PROTEIN 1"/>
    <property type="match status" value="1"/>
</dbReference>
<evidence type="ECO:0000256" key="1">
    <source>
        <dbReference type="ARBA" id="ARBA00022553"/>
    </source>
</evidence>
<dbReference type="AlphaFoldDB" id="X1TAL7"/>
<dbReference type="Pfam" id="PF00072">
    <property type="entry name" value="Response_reg"/>
    <property type="match status" value="1"/>
</dbReference>
<evidence type="ECO:0000313" key="4">
    <source>
        <dbReference type="EMBL" id="GAI77044.1"/>
    </source>
</evidence>
<dbReference type="SMART" id="SM00448">
    <property type="entry name" value="REC"/>
    <property type="match status" value="1"/>
</dbReference>
<dbReference type="GO" id="GO:0000160">
    <property type="term" value="P:phosphorelay signal transduction system"/>
    <property type="evidence" value="ECO:0007669"/>
    <property type="project" value="UniProtKB-KW"/>
</dbReference>
<dbReference type="InterPro" id="IPR011006">
    <property type="entry name" value="CheY-like_superfamily"/>
</dbReference>
<proteinExistence type="predicted"/>
<keyword evidence="1" id="KW-0597">Phosphoprotein</keyword>
<feature type="non-terminal residue" evidence="4">
    <location>
        <position position="122"/>
    </location>
</feature>
<dbReference type="Gene3D" id="3.40.50.2300">
    <property type="match status" value="1"/>
</dbReference>
<comment type="caution">
    <text evidence="4">The sequence shown here is derived from an EMBL/GenBank/DDBJ whole genome shotgun (WGS) entry which is preliminary data.</text>
</comment>
<feature type="domain" description="Response regulatory" evidence="3">
    <location>
        <begin position="4"/>
        <end position="122"/>
    </location>
</feature>
<gene>
    <name evidence="4" type="ORF">S12H4_11583</name>
</gene>
<reference evidence="4" key="1">
    <citation type="journal article" date="2014" name="Front. Microbiol.">
        <title>High frequency of phylogenetically diverse reductive dehalogenase-homologous genes in deep subseafloor sedimentary metagenomes.</title>
        <authorList>
            <person name="Kawai M."/>
            <person name="Futagami T."/>
            <person name="Toyoda A."/>
            <person name="Takaki Y."/>
            <person name="Nishi S."/>
            <person name="Hori S."/>
            <person name="Arai W."/>
            <person name="Tsubouchi T."/>
            <person name="Morono Y."/>
            <person name="Uchiyama I."/>
            <person name="Ito T."/>
            <person name="Fujiyama A."/>
            <person name="Inagaki F."/>
            <person name="Takami H."/>
        </authorList>
    </citation>
    <scope>NUCLEOTIDE SEQUENCE</scope>
    <source>
        <strain evidence="4">Expedition CK06-06</strain>
    </source>
</reference>
<organism evidence="4">
    <name type="scientific">marine sediment metagenome</name>
    <dbReference type="NCBI Taxonomy" id="412755"/>
    <lineage>
        <taxon>unclassified sequences</taxon>
        <taxon>metagenomes</taxon>
        <taxon>ecological metagenomes</taxon>
    </lineage>
</organism>
<name>X1TAL7_9ZZZZ</name>
<accession>X1TAL7</accession>